<dbReference type="InterPro" id="IPR002156">
    <property type="entry name" value="RNaseH_domain"/>
</dbReference>
<gene>
    <name evidence="3" type="ORF">DCAR_0935801</name>
</gene>
<evidence type="ECO:0008006" key="5">
    <source>
        <dbReference type="Google" id="ProtNLM"/>
    </source>
</evidence>
<dbReference type="Proteomes" id="UP000077755">
    <property type="component" value="Chromosome 9"/>
</dbReference>
<dbReference type="GO" id="GO:0004523">
    <property type="term" value="F:RNA-DNA hybrid ribonuclease activity"/>
    <property type="evidence" value="ECO:0007669"/>
    <property type="project" value="InterPro"/>
</dbReference>
<dbReference type="InterPro" id="IPR036397">
    <property type="entry name" value="RNaseH_sf"/>
</dbReference>
<protein>
    <recommendedName>
        <fullName evidence="5">RNase H type-1 domain-containing protein</fullName>
    </recommendedName>
</protein>
<dbReference type="GO" id="GO:0003676">
    <property type="term" value="F:nucleic acid binding"/>
    <property type="evidence" value="ECO:0007669"/>
    <property type="project" value="InterPro"/>
</dbReference>
<dbReference type="InterPro" id="IPR052929">
    <property type="entry name" value="RNase_H-like_EbsB-rel"/>
</dbReference>
<evidence type="ECO:0000313" key="3">
    <source>
        <dbReference type="EMBL" id="WOH16251.1"/>
    </source>
</evidence>
<dbReference type="CDD" id="cd06222">
    <property type="entry name" value="RNase_H_like"/>
    <property type="match status" value="1"/>
</dbReference>
<dbReference type="Gene3D" id="3.30.420.10">
    <property type="entry name" value="Ribonuclease H-like superfamily/Ribonuclease H"/>
    <property type="match status" value="1"/>
</dbReference>
<dbReference type="PANTHER" id="PTHR47074:SF11">
    <property type="entry name" value="REVERSE TRANSCRIPTASE-LIKE PROTEIN"/>
    <property type="match status" value="1"/>
</dbReference>
<dbReference type="PANTHER" id="PTHR47074">
    <property type="entry name" value="BNAC02G40300D PROTEIN"/>
    <property type="match status" value="1"/>
</dbReference>
<reference evidence="3" key="1">
    <citation type="journal article" date="2016" name="Nat. Genet.">
        <title>A high-quality carrot genome assembly provides new insights into carotenoid accumulation and asterid genome evolution.</title>
        <authorList>
            <person name="Iorizzo M."/>
            <person name="Ellison S."/>
            <person name="Senalik D."/>
            <person name="Zeng P."/>
            <person name="Satapoomin P."/>
            <person name="Huang J."/>
            <person name="Bowman M."/>
            <person name="Iovene M."/>
            <person name="Sanseverino W."/>
            <person name="Cavagnaro P."/>
            <person name="Yildiz M."/>
            <person name="Macko-Podgorni A."/>
            <person name="Moranska E."/>
            <person name="Grzebelus E."/>
            <person name="Grzebelus D."/>
            <person name="Ashrafi H."/>
            <person name="Zheng Z."/>
            <person name="Cheng S."/>
            <person name="Spooner D."/>
            <person name="Van Deynze A."/>
            <person name="Simon P."/>
        </authorList>
    </citation>
    <scope>NUCLEOTIDE SEQUENCE</scope>
    <source>
        <tissue evidence="3">Leaf</tissue>
    </source>
</reference>
<dbReference type="InterPro" id="IPR026960">
    <property type="entry name" value="RVT-Znf"/>
</dbReference>
<evidence type="ECO:0000259" key="2">
    <source>
        <dbReference type="Pfam" id="PF13966"/>
    </source>
</evidence>
<dbReference type="InterPro" id="IPR012337">
    <property type="entry name" value="RNaseH-like_sf"/>
</dbReference>
<evidence type="ECO:0000313" key="4">
    <source>
        <dbReference type="Proteomes" id="UP000077755"/>
    </source>
</evidence>
<organism evidence="3 4">
    <name type="scientific">Daucus carota subsp. sativus</name>
    <name type="common">Carrot</name>
    <dbReference type="NCBI Taxonomy" id="79200"/>
    <lineage>
        <taxon>Eukaryota</taxon>
        <taxon>Viridiplantae</taxon>
        <taxon>Streptophyta</taxon>
        <taxon>Embryophyta</taxon>
        <taxon>Tracheophyta</taxon>
        <taxon>Spermatophyta</taxon>
        <taxon>Magnoliopsida</taxon>
        <taxon>eudicotyledons</taxon>
        <taxon>Gunneridae</taxon>
        <taxon>Pentapetalae</taxon>
        <taxon>asterids</taxon>
        <taxon>campanulids</taxon>
        <taxon>Apiales</taxon>
        <taxon>Apiaceae</taxon>
        <taxon>Apioideae</taxon>
        <taxon>Scandiceae</taxon>
        <taxon>Daucinae</taxon>
        <taxon>Daucus</taxon>
        <taxon>Daucus sect. Daucus</taxon>
    </lineage>
</organism>
<feature type="domain" description="RNase H type-1" evidence="1">
    <location>
        <begin position="345"/>
        <end position="465"/>
    </location>
</feature>
<sequence>MLGKQLWRLATNPNSLVSRLYKAKYFATSDVLHAQLGHNPGFVWRSLLEAKQLLADGIRWRVGDGSSIQILDQPWLLTDVNPYITSFPEPLKGQTVKSLMCVNSKEWDLEVVRGVLNERDQEHVLAIPLTVSSCDDKMFWRLEASGNFSVKSAYKLLQSQRGIWNVENCDKIWQMLWHIKAPPKALNLVWRALSNCLPTLTQLQQKRVPINTSCPVCHQEEESIIHCLVTCQFAHQSWLLLIPGMNSLDTSYFKTWLLSVFGTVDSGKHAEVITLCWALWRSRNDLIWNQKTSSAIKTVAAARRYLVQWKITQSRSFTTPLHANVNGDGASIWVKPQPNKIKISVDAAVFEDRGEVGFGLVARDCQGDLIEAKAIFHPSIMSPIMAEAMAFKEALSWMDLCKWHEATVESDCLGVVQAIRSQVVMRSYFGSIIEECRRILQRLNNVSLFFVKRSANMIAHQVARESYYLSGRIIDRSYVPGSIQHCISLDLNS</sequence>
<name>A0AAF1BKQ0_DAUCS</name>
<accession>A0AAF1BKQ0</accession>
<dbReference type="Pfam" id="PF13966">
    <property type="entry name" value="zf-RVT"/>
    <property type="match status" value="1"/>
</dbReference>
<dbReference type="Pfam" id="PF13456">
    <property type="entry name" value="RVT_3"/>
    <property type="match status" value="1"/>
</dbReference>
<evidence type="ECO:0000259" key="1">
    <source>
        <dbReference type="Pfam" id="PF13456"/>
    </source>
</evidence>
<dbReference type="SUPFAM" id="SSF53098">
    <property type="entry name" value="Ribonuclease H-like"/>
    <property type="match status" value="1"/>
</dbReference>
<dbReference type="EMBL" id="CP093351">
    <property type="protein sequence ID" value="WOH16251.1"/>
    <property type="molecule type" value="Genomic_DNA"/>
</dbReference>
<dbReference type="AlphaFoldDB" id="A0AAF1BKQ0"/>
<feature type="domain" description="Reverse transcriptase zinc-binding" evidence="2">
    <location>
        <begin position="148"/>
        <end position="238"/>
    </location>
</feature>
<proteinExistence type="predicted"/>
<reference evidence="3" key="2">
    <citation type="submission" date="2022-03" db="EMBL/GenBank/DDBJ databases">
        <title>Draft title - Genomic analysis of global carrot germplasm unveils the trajectory of domestication and the origin of high carotenoid orange carrot.</title>
        <authorList>
            <person name="Iorizzo M."/>
            <person name="Ellison S."/>
            <person name="Senalik D."/>
            <person name="Macko-Podgorni A."/>
            <person name="Grzebelus D."/>
            <person name="Bostan H."/>
            <person name="Rolling W."/>
            <person name="Curaba J."/>
            <person name="Simon P."/>
        </authorList>
    </citation>
    <scope>NUCLEOTIDE SEQUENCE</scope>
    <source>
        <tissue evidence="3">Leaf</tissue>
    </source>
</reference>
<keyword evidence="4" id="KW-1185">Reference proteome</keyword>
<dbReference type="InterPro" id="IPR044730">
    <property type="entry name" value="RNase_H-like_dom_plant"/>
</dbReference>